<dbReference type="AlphaFoldDB" id="A0AAE9TI60"/>
<evidence type="ECO:0000313" key="1">
    <source>
        <dbReference type="EMBL" id="UZC86295.2"/>
    </source>
</evidence>
<proteinExistence type="predicted"/>
<evidence type="ECO:0000313" key="2">
    <source>
        <dbReference type="Proteomes" id="UP001163285"/>
    </source>
</evidence>
<accession>A0AAE9TI60</accession>
<name>A0AAE9TI60_AERCA</name>
<gene>
    <name evidence="1" type="ORF">OJY61_21140</name>
</gene>
<dbReference type="EMBL" id="CP110176">
    <property type="protein sequence ID" value="UZC86295.2"/>
    <property type="molecule type" value="Genomic_DNA"/>
</dbReference>
<dbReference type="RefSeq" id="WP_125117473.1">
    <property type="nucleotide sequence ID" value="NZ_AP019195.1"/>
</dbReference>
<protein>
    <submittedName>
        <fullName evidence="1">Uncharacterized protein</fullName>
    </submittedName>
</protein>
<dbReference type="Proteomes" id="UP001163285">
    <property type="component" value="Chromosome"/>
</dbReference>
<reference evidence="1" key="1">
    <citation type="submission" date="2023-04" db="EMBL/GenBank/DDBJ databases">
        <title>Whole Genome Sequence of Multi-drug resistant Aeromonas caviae as a gut pathogen in newborn.</title>
        <authorList>
            <person name="Jadhav S.V."/>
            <person name="Saroj S.D."/>
            <person name="Saha U.B."/>
            <person name="Sen S."/>
            <person name="Kher A."/>
        </authorList>
    </citation>
    <scope>NUCLEOTIDE SEQUENCE</scope>
    <source>
        <strain evidence="1">SVJ23</strain>
    </source>
</reference>
<sequence length="90" mass="9567">MAGHGGARPGAGRKRSPLPKKLTDAALVRLGELVDAGDVGAVKMVIDRSFPALKSMTPAGTLDAQLLQLKIKELSDFEQRLQALEDSARD</sequence>
<organism evidence="1 2">
    <name type="scientific">Aeromonas caviae</name>
    <name type="common">Aeromonas punctata</name>
    <dbReference type="NCBI Taxonomy" id="648"/>
    <lineage>
        <taxon>Bacteria</taxon>
        <taxon>Pseudomonadati</taxon>
        <taxon>Pseudomonadota</taxon>
        <taxon>Gammaproteobacteria</taxon>
        <taxon>Aeromonadales</taxon>
        <taxon>Aeromonadaceae</taxon>
        <taxon>Aeromonas</taxon>
    </lineage>
</organism>